<name>A0A2I2GP51_9EURO</name>
<evidence type="ECO:0000313" key="2">
    <source>
        <dbReference type="Proteomes" id="UP000234275"/>
    </source>
</evidence>
<dbReference type="VEuPathDB" id="FungiDB:P170DRAFT_23222"/>
<protein>
    <submittedName>
        <fullName evidence="1">Uncharacterized protein</fullName>
    </submittedName>
</protein>
<dbReference type="EMBL" id="MSFO01000001">
    <property type="protein sequence ID" value="PLB54654.1"/>
    <property type="molecule type" value="Genomic_DNA"/>
</dbReference>
<dbReference type="GeneID" id="36550598"/>
<proteinExistence type="predicted"/>
<dbReference type="RefSeq" id="XP_024709956.1">
    <property type="nucleotide sequence ID" value="XM_024842899.1"/>
</dbReference>
<dbReference type="AlphaFoldDB" id="A0A2I2GP51"/>
<gene>
    <name evidence="1" type="ORF">P170DRAFT_23222</name>
</gene>
<evidence type="ECO:0000313" key="1">
    <source>
        <dbReference type="EMBL" id="PLB54654.1"/>
    </source>
</evidence>
<reference evidence="1 2" key="1">
    <citation type="submission" date="2016-12" db="EMBL/GenBank/DDBJ databases">
        <title>The genomes of Aspergillus section Nigri reveals drivers in fungal speciation.</title>
        <authorList>
            <consortium name="DOE Joint Genome Institute"/>
            <person name="Vesth T.C."/>
            <person name="Nybo J."/>
            <person name="Theobald S."/>
            <person name="Brandl J."/>
            <person name="Frisvad J.C."/>
            <person name="Nielsen K.F."/>
            <person name="Lyhne E.K."/>
            <person name="Kogle M.E."/>
            <person name="Kuo A."/>
            <person name="Riley R."/>
            <person name="Clum A."/>
            <person name="Nolan M."/>
            <person name="Lipzen A."/>
            <person name="Salamov A."/>
            <person name="Henrissat B."/>
            <person name="Wiebenga A."/>
            <person name="De Vries R.P."/>
            <person name="Grigoriev I.V."/>
            <person name="Mortensen U.H."/>
            <person name="Andersen M.R."/>
            <person name="Baker S.E."/>
        </authorList>
    </citation>
    <scope>NUCLEOTIDE SEQUENCE [LARGE SCALE GENOMIC DNA]</scope>
    <source>
        <strain evidence="1 2">IBT 23096</strain>
    </source>
</reference>
<sequence length="88" mass="9948">MIGLITRRFAAEVSLALGRFCFLSPLAFPPRYSSSRATSAKFWASLVPTWWCCRAPFISPGSPVPLFSRKNLYIPGHLFWIPWSLGDK</sequence>
<dbReference type="Proteomes" id="UP000234275">
    <property type="component" value="Unassembled WGS sequence"/>
</dbReference>
<accession>A0A2I2GP51</accession>
<organism evidence="1 2">
    <name type="scientific">Aspergillus steynii IBT 23096</name>
    <dbReference type="NCBI Taxonomy" id="1392250"/>
    <lineage>
        <taxon>Eukaryota</taxon>
        <taxon>Fungi</taxon>
        <taxon>Dikarya</taxon>
        <taxon>Ascomycota</taxon>
        <taxon>Pezizomycotina</taxon>
        <taxon>Eurotiomycetes</taxon>
        <taxon>Eurotiomycetidae</taxon>
        <taxon>Eurotiales</taxon>
        <taxon>Aspergillaceae</taxon>
        <taxon>Aspergillus</taxon>
        <taxon>Aspergillus subgen. Circumdati</taxon>
    </lineage>
</organism>
<keyword evidence="2" id="KW-1185">Reference proteome</keyword>
<comment type="caution">
    <text evidence="1">The sequence shown here is derived from an EMBL/GenBank/DDBJ whole genome shotgun (WGS) entry which is preliminary data.</text>
</comment>